<keyword evidence="3 14" id="KW-0808">Transferase</keyword>
<dbReference type="FunFam" id="3.80.30.20:FF:000001">
    <property type="entry name" value="tRNA-2-methylthio-N(6)-dimethylallyladenosine synthase 2"/>
    <property type="match status" value="1"/>
</dbReference>
<dbReference type="SFLD" id="SFLDS00029">
    <property type="entry name" value="Radical_SAM"/>
    <property type="match status" value="1"/>
</dbReference>
<dbReference type="GO" id="GO:0046872">
    <property type="term" value="F:metal ion binding"/>
    <property type="evidence" value="ECO:0007669"/>
    <property type="project" value="UniProtKB-KW"/>
</dbReference>
<keyword evidence="5 14" id="KW-0819">tRNA processing</keyword>
<comment type="catalytic activity">
    <reaction evidence="10 14">
        <text>N(6)-dimethylallyladenosine(37) in tRNA + (sulfur carrier)-SH + AH2 + 2 S-adenosyl-L-methionine = 2-methylsulfanyl-N(6)-dimethylallyladenosine(37) in tRNA + (sulfur carrier)-H + 5'-deoxyadenosine + L-methionine + A + S-adenosyl-L-homocysteine + 2 H(+)</text>
        <dbReference type="Rhea" id="RHEA:37067"/>
        <dbReference type="Rhea" id="RHEA-COMP:10375"/>
        <dbReference type="Rhea" id="RHEA-COMP:10376"/>
        <dbReference type="Rhea" id="RHEA-COMP:14737"/>
        <dbReference type="Rhea" id="RHEA-COMP:14739"/>
        <dbReference type="ChEBI" id="CHEBI:13193"/>
        <dbReference type="ChEBI" id="CHEBI:15378"/>
        <dbReference type="ChEBI" id="CHEBI:17319"/>
        <dbReference type="ChEBI" id="CHEBI:17499"/>
        <dbReference type="ChEBI" id="CHEBI:29917"/>
        <dbReference type="ChEBI" id="CHEBI:57844"/>
        <dbReference type="ChEBI" id="CHEBI:57856"/>
        <dbReference type="ChEBI" id="CHEBI:59789"/>
        <dbReference type="ChEBI" id="CHEBI:64428"/>
        <dbReference type="ChEBI" id="CHEBI:74415"/>
        <dbReference type="ChEBI" id="CHEBI:74417"/>
        <dbReference type="EC" id="2.8.4.3"/>
    </reaction>
</comment>
<evidence type="ECO:0000256" key="8">
    <source>
        <dbReference type="ARBA" id="ARBA00023014"/>
    </source>
</evidence>
<dbReference type="InterPro" id="IPR005839">
    <property type="entry name" value="Methylthiotransferase"/>
</dbReference>
<keyword evidence="2 14" id="KW-0004">4Fe-4S</keyword>
<keyword evidence="6 14" id="KW-0479">Metal-binding</keyword>
<comment type="cofactor">
    <cofactor evidence="14">
        <name>[4Fe-4S] cluster</name>
        <dbReference type="ChEBI" id="CHEBI:49883"/>
    </cofactor>
    <text evidence="14">Binds 2 [4Fe-4S] clusters. One cluster is coordinated with 3 cysteines and an exchangeable S-adenosyl-L-methionine.</text>
</comment>
<evidence type="ECO:0000256" key="11">
    <source>
        <dbReference type="ARBA" id="ARBA00068570"/>
    </source>
</evidence>
<dbReference type="SFLD" id="SFLDF00273">
    <property type="entry name" value="(dimethylallyl)adenosine_tRNA"/>
    <property type="match status" value="1"/>
</dbReference>
<dbReference type="EC" id="2.8.4.3" evidence="9 14"/>
<dbReference type="InterPro" id="IPR013848">
    <property type="entry name" value="Methylthiotransferase_N"/>
</dbReference>
<dbReference type="SFLD" id="SFLDG01061">
    <property type="entry name" value="methylthiotransferase"/>
    <property type="match status" value="1"/>
</dbReference>
<evidence type="ECO:0000256" key="6">
    <source>
        <dbReference type="ARBA" id="ARBA00022723"/>
    </source>
</evidence>
<feature type="domain" description="Radical SAM core" evidence="17">
    <location>
        <begin position="200"/>
        <end position="429"/>
    </location>
</feature>
<dbReference type="PROSITE" id="PS50926">
    <property type="entry name" value="TRAM"/>
    <property type="match status" value="1"/>
</dbReference>
<evidence type="ECO:0000256" key="7">
    <source>
        <dbReference type="ARBA" id="ARBA00023004"/>
    </source>
</evidence>
<dbReference type="AlphaFoldDB" id="A0A2I1M7I8"/>
<dbReference type="GO" id="GO:0035597">
    <property type="term" value="F:tRNA-2-methylthio-N(6)-dimethylallyladenosine(37) synthase activity"/>
    <property type="evidence" value="ECO:0007669"/>
    <property type="project" value="UniProtKB-EC"/>
</dbReference>
<evidence type="ECO:0000256" key="5">
    <source>
        <dbReference type="ARBA" id="ARBA00022694"/>
    </source>
</evidence>
<dbReference type="GO" id="GO:0005829">
    <property type="term" value="C:cytosol"/>
    <property type="evidence" value="ECO:0007669"/>
    <property type="project" value="TreeGrafter"/>
</dbReference>
<sequence length="512" mass="56199">MNEDMMTRAERLGIAAVNGADGLTVESATEPVDNSVADSVTGSAKDSLTNLARRDKPVYYVHTLGCQMNAHDSERIAGVLEADGYAKASEEQIKSSDVDLIVLNTCAVRENATSRMYGTLGQYAELKRANPNLQIAVGGCMAQKDRQRITEQAPWVDAVFGTKNIGSLTALLHEARRTHAPQVEVATELQEFPSELPTVRASKASAWVSISVGCNNTCTFCIVPAVRGKERDRRPGEILAEVENCVARGIKEVTLLGQNVNSYGYATGDRYAFSKLLRACGHIEGLERVRFTSPHPAAFTPDVIEAMATTPNVMPQLHMPLQSGSDKILRAMRRSYRIEKFMTILDNVRAAIPHAQITTDIIVGFPGETEEDFQATMDAVHRARFTSAYIFEYSPRPGTPAATMEQVPADVAHDRFTRLHALQEEISREIMAEHVGKNVEIMITELKGAKDARTQRVSGRDRGGNLVHVRVPDGYEHPQVGDFVTCTVTESASHYLIADPNPASGDTYELRR</sequence>
<feature type="binding site" evidence="14">
    <location>
        <position position="66"/>
    </location>
    <ligand>
        <name>[4Fe-4S] cluster</name>
        <dbReference type="ChEBI" id="CHEBI:49883"/>
        <label>1</label>
    </ligand>
</feature>
<evidence type="ECO:0000256" key="2">
    <source>
        <dbReference type="ARBA" id="ARBA00022485"/>
    </source>
</evidence>
<dbReference type="InterPro" id="IPR006463">
    <property type="entry name" value="MiaB_methiolase"/>
</dbReference>
<comment type="subunit">
    <text evidence="14">Monomer.</text>
</comment>
<feature type="binding site" evidence="14">
    <location>
        <position position="140"/>
    </location>
    <ligand>
        <name>[4Fe-4S] cluster</name>
        <dbReference type="ChEBI" id="CHEBI:49883"/>
        <label>1</label>
    </ligand>
</feature>
<feature type="domain" description="MTTase N-terminal" evidence="16">
    <location>
        <begin position="57"/>
        <end position="177"/>
    </location>
</feature>
<evidence type="ECO:0000256" key="3">
    <source>
        <dbReference type="ARBA" id="ARBA00022679"/>
    </source>
</evidence>
<dbReference type="HAMAP" id="MF_01864">
    <property type="entry name" value="tRNA_metthiotr_MiaB"/>
    <property type="match status" value="1"/>
</dbReference>
<dbReference type="InterPro" id="IPR020612">
    <property type="entry name" value="Methylthiotransferase_CS"/>
</dbReference>
<keyword evidence="4 14" id="KW-0949">S-adenosyl-L-methionine</keyword>
<dbReference type="PANTHER" id="PTHR43020">
    <property type="entry name" value="CDK5 REGULATORY SUBUNIT-ASSOCIATED PROTEIN 1"/>
    <property type="match status" value="1"/>
</dbReference>
<evidence type="ECO:0000256" key="10">
    <source>
        <dbReference type="ARBA" id="ARBA00051425"/>
    </source>
</evidence>
<dbReference type="NCBIfam" id="TIGR00089">
    <property type="entry name" value="MiaB/RimO family radical SAM methylthiotransferase"/>
    <property type="match status" value="1"/>
</dbReference>
<dbReference type="Gene3D" id="3.40.50.12160">
    <property type="entry name" value="Methylthiotransferase, N-terminal domain"/>
    <property type="match status" value="1"/>
</dbReference>
<dbReference type="NCBIfam" id="TIGR01574">
    <property type="entry name" value="miaB-methiolase"/>
    <property type="match status" value="1"/>
</dbReference>
<dbReference type="InterPro" id="IPR058240">
    <property type="entry name" value="rSAM_sf"/>
</dbReference>
<feature type="binding site" evidence="14">
    <location>
        <position position="221"/>
    </location>
    <ligand>
        <name>[4Fe-4S] cluster</name>
        <dbReference type="ChEBI" id="CHEBI:49883"/>
        <label>2</label>
        <note>4Fe-4S-S-AdoMet</note>
    </ligand>
</feature>
<protein>
    <recommendedName>
        <fullName evidence="11 14">tRNA-2-methylthio-N(6)-dimethylallyladenosine synthase</fullName>
        <ecNumber evidence="9 14">2.8.4.3</ecNumber>
    </recommendedName>
    <alternativeName>
        <fullName evidence="13 14">(Dimethylallyl)adenosine tRNA methylthiotransferase MiaB</fullName>
    </alternativeName>
    <alternativeName>
        <fullName evidence="12 14">tRNA-i(6)A37 methylthiotransferase</fullName>
    </alternativeName>
</protein>
<dbReference type="SFLD" id="SFLDG01082">
    <property type="entry name" value="B12-binding_domain_containing"/>
    <property type="match status" value="1"/>
</dbReference>
<dbReference type="SMART" id="SM00729">
    <property type="entry name" value="Elp3"/>
    <property type="match status" value="1"/>
</dbReference>
<dbReference type="InterPro" id="IPR007197">
    <property type="entry name" value="rSAM"/>
</dbReference>
<reference evidence="18 19" key="1">
    <citation type="submission" date="2017-12" db="EMBL/GenBank/DDBJ databases">
        <title>Phylogenetic diversity of female urinary microbiome.</title>
        <authorList>
            <person name="Thomas-White K."/>
            <person name="Wolfe A.J."/>
        </authorList>
    </citation>
    <scope>NUCLEOTIDE SEQUENCE [LARGE SCALE GENOMIC DNA]</scope>
    <source>
        <strain evidence="18 19">UMB0064</strain>
    </source>
</reference>
<evidence type="ECO:0000256" key="4">
    <source>
        <dbReference type="ARBA" id="ARBA00022691"/>
    </source>
</evidence>
<dbReference type="Gene3D" id="3.80.30.20">
    <property type="entry name" value="tm_1862 like domain"/>
    <property type="match status" value="1"/>
</dbReference>
<dbReference type="PANTHER" id="PTHR43020:SF2">
    <property type="entry name" value="MITOCHONDRIAL TRNA METHYLTHIOTRANSFERASE CDK5RAP1"/>
    <property type="match status" value="1"/>
</dbReference>
<proteinExistence type="inferred from homology"/>
<dbReference type="GO" id="GO:0051539">
    <property type="term" value="F:4 iron, 4 sulfur cluster binding"/>
    <property type="evidence" value="ECO:0007669"/>
    <property type="project" value="UniProtKB-UniRule"/>
</dbReference>
<evidence type="ECO:0000259" key="17">
    <source>
        <dbReference type="PROSITE" id="PS51918"/>
    </source>
</evidence>
<evidence type="ECO:0000256" key="1">
    <source>
        <dbReference type="ARBA" id="ARBA00003234"/>
    </source>
</evidence>
<comment type="caution">
    <text evidence="18">The sequence shown here is derived from an EMBL/GenBank/DDBJ whole genome shotgun (WGS) entry which is preliminary data.</text>
</comment>
<evidence type="ECO:0000256" key="14">
    <source>
        <dbReference type="HAMAP-Rule" id="MF_01864"/>
    </source>
</evidence>
<dbReference type="SUPFAM" id="SSF102114">
    <property type="entry name" value="Radical SAM enzymes"/>
    <property type="match status" value="1"/>
</dbReference>
<dbReference type="Pfam" id="PF00919">
    <property type="entry name" value="UPF0004"/>
    <property type="match status" value="1"/>
</dbReference>
<accession>A0A2I1M7I8</accession>
<evidence type="ECO:0000256" key="9">
    <source>
        <dbReference type="ARBA" id="ARBA00033765"/>
    </source>
</evidence>
<evidence type="ECO:0000259" key="16">
    <source>
        <dbReference type="PROSITE" id="PS51449"/>
    </source>
</evidence>
<dbReference type="Pfam" id="PF04055">
    <property type="entry name" value="Radical_SAM"/>
    <property type="match status" value="1"/>
</dbReference>
<dbReference type="PROSITE" id="PS01278">
    <property type="entry name" value="MTTASE_RADICAL"/>
    <property type="match status" value="1"/>
</dbReference>
<evidence type="ECO:0000313" key="18">
    <source>
        <dbReference type="EMBL" id="PKZ16092.1"/>
    </source>
</evidence>
<dbReference type="InterPro" id="IPR038135">
    <property type="entry name" value="Methylthiotransferase_N_sf"/>
</dbReference>
<dbReference type="PROSITE" id="PS51918">
    <property type="entry name" value="RADICAL_SAM"/>
    <property type="match status" value="1"/>
</dbReference>
<evidence type="ECO:0000256" key="12">
    <source>
        <dbReference type="ARBA" id="ARBA00080698"/>
    </source>
</evidence>
<evidence type="ECO:0000313" key="19">
    <source>
        <dbReference type="Proteomes" id="UP000242263"/>
    </source>
</evidence>
<evidence type="ECO:0000256" key="13">
    <source>
        <dbReference type="ARBA" id="ARBA00081141"/>
    </source>
</evidence>
<comment type="function">
    <text evidence="1 14">Catalyzes the methylthiolation of N6-(dimethylallyl)adenosine (i(6)A), leading to the formation of 2-methylthio-N6-(dimethylallyl)adenosine (ms(2)i(6)A) at position 37 in tRNAs that read codons beginning with uridine.</text>
</comment>
<dbReference type="InterPro" id="IPR023404">
    <property type="entry name" value="rSAM_horseshoe"/>
</dbReference>
<dbReference type="PROSITE" id="PS51449">
    <property type="entry name" value="MTTASE_N"/>
    <property type="match status" value="1"/>
</dbReference>
<name>A0A2I1M7I8_9BIFI</name>
<gene>
    <name evidence="14" type="primary">miaB</name>
    <name evidence="18" type="ORF">CYJ32_01250</name>
</gene>
<organism evidence="18 19">
    <name type="scientific">Alloscardovia omnicolens</name>
    <dbReference type="NCBI Taxonomy" id="419015"/>
    <lineage>
        <taxon>Bacteria</taxon>
        <taxon>Bacillati</taxon>
        <taxon>Actinomycetota</taxon>
        <taxon>Actinomycetes</taxon>
        <taxon>Bifidobacteriales</taxon>
        <taxon>Bifidobacteriaceae</taxon>
        <taxon>Alloscardovia</taxon>
    </lineage>
</organism>
<dbReference type="InterPro" id="IPR006638">
    <property type="entry name" value="Elp3/MiaA/NifB-like_rSAM"/>
</dbReference>
<dbReference type="CDD" id="cd01335">
    <property type="entry name" value="Radical_SAM"/>
    <property type="match status" value="1"/>
</dbReference>
<dbReference type="Proteomes" id="UP000242263">
    <property type="component" value="Unassembled WGS sequence"/>
</dbReference>
<dbReference type="EMBL" id="PKGU01000001">
    <property type="protein sequence ID" value="PKZ16092.1"/>
    <property type="molecule type" value="Genomic_DNA"/>
</dbReference>
<dbReference type="FunFam" id="3.40.50.12160:FF:000003">
    <property type="entry name" value="CDK5 regulatory subunit-associated protein 1"/>
    <property type="match status" value="1"/>
</dbReference>
<feature type="binding site" evidence="14">
    <location>
        <position position="218"/>
    </location>
    <ligand>
        <name>[4Fe-4S] cluster</name>
        <dbReference type="ChEBI" id="CHEBI:49883"/>
        <label>2</label>
        <note>4Fe-4S-S-AdoMet</note>
    </ligand>
</feature>
<keyword evidence="14" id="KW-0963">Cytoplasm</keyword>
<keyword evidence="8 14" id="KW-0411">Iron-sulfur</keyword>
<feature type="binding site" evidence="14">
    <location>
        <position position="106"/>
    </location>
    <ligand>
        <name>[4Fe-4S] cluster</name>
        <dbReference type="ChEBI" id="CHEBI:49883"/>
        <label>1</label>
    </ligand>
</feature>
<comment type="subcellular location">
    <subcellularLocation>
        <location evidence="14">Cytoplasm</location>
    </subcellularLocation>
</comment>
<dbReference type="InterPro" id="IPR002792">
    <property type="entry name" value="TRAM_dom"/>
</dbReference>
<feature type="binding site" evidence="14">
    <location>
        <position position="214"/>
    </location>
    <ligand>
        <name>[4Fe-4S] cluster</name>
        <dbReference type="ChEBI" id="CHEBI:49883"/>
        <label>2</label>
        <note>4Fe-4S-S-AdoMet</note>
    </ligand>
</feature>
<evidence type="ECO:0000259" key="15">
    <source>
        <dbReference type="PROSITE" id="PS50926"/>
    </source>
</evidence>
<dbReference type="RefSeq" id="WP_080970193.1">
    <property type="nucleotide sequence ID" value="NZ_JVFQ01000019.1"/>
</dbReference>
<keyword evidence="7 14" id="KW-0408">Iron</keyword>
<comment type="similarity">
    <text evidence="14">Belongs to the methylthiotransferase family. MiaB subfamily.</text>
</comment>
<feature type="domain" description="TRAM" evidence="15">
    <location>
        <begin position="432"/>
        <end position="502"/>
    </location>
</feature>